<feature type="transmembrane region" description="Helical" evidence="6">
    <location>
        <begin position="162"/>
        <end position="183"/>
    </location>
</feature>
<feature type="transmembrane region" description="Helical" evidence="6">
    <location>
        <begin position="20"/>
        <end position="40"/>
    </location>
</feature>
<comment type="subcellular location">
    <subcellularLocation>
        <location evidence="1">Cell membrane</location>
        <topology evidence="1">Multi-pass membrane protein</topology>
    </subcellularLocation>
</comment>
<comment type="caution">
    <text evidence="7">The sequence shown here is derived from an EMBL/GenBank/DDBJ whole genome shotgun (WGS) entry which is preliminary data.</text>
</comment>
<dbReference type="AlphaFoldDB" id="A0A3D5QBD1"/>
<feature type="transmembrane region" description="Helical" evidence="6">
    <location>
        <begin position="52"/>
        <end position="72"/>
    </location>
</feature>
<evidence type="ECO:0000313" key="7">
    <source>
        <dbReference type="EMBL" id="HCW93151.1"/>
    </source>
</evidence>
<feature type="transmembrane region" description="Helical" evidence="6">
    <location>
        <begin position="134"/>
        <end position="156"/>
    </location>
</feature>
<dbReference type="Pfam" id="PF13440">
    <property type="entry name" value="Polysacc_synt_3"/>
    <property type="match status" value="1"/>
</dbReference>
<organism evidence="7 8">
    <name type="scientific">Flexistipes sinusarabici</name>
    <dbReference type="NCBI Taxonomy" id="2352"/>
    <lineage>
        <taxon>Bacteria</taxon>
        <taxon>Pseudomonadati</taxon>
        <taxon>Deferribacterota</taxon>
        <taxon>Deferribacteres</taxon>
        <taxon>Deferribacterales</taxon>
        <taxon>Flexistipitaceae</taxon>
        <taxon>Flexistipes</taxon>
    </lineage>
</organism>
<feature type="transmembrane region" description="Helical" evidence="6">
    <location>
        <begin position="393"/>
        <end position="418"/>
    </location>
</feature>
<keyword evidence="5 6" id="KW-0472">Membrane</keyword>
<evidence type="ECO:0000256" key="5">
    <source>
        <dbReference type="ARBA" id="ARBA00023136"/>
    </source>
</evidence>
<feature type="transmembrane region" description="Helical" evidence="6">
    <location>
        <begin position="313"/>
        <end position="332"/>
    </location>
</feature>
<accession>A0A3D5QBD1</accession>
<evidence type="ECO:0000313" key="8">
    <source>
        <dbReference type="Proteomes" id="UP000262325"/>
    </source>
</evidence>
<dbReference type="GO" id="GO:0005886">
    <property type="term" value="C:plasma membrane"/>
    <property type="evidence" value="ECO:0007669"/>
    <property type="project" value="UniProtKB-SubCell"/>
</dbReference>
<sequence length="498" mass="55037">MPKSTEPLTSGRLLGRNSMWSLIGMVAPMLVALFAVPLLIEGFGKERFGLLSIIWMGIGYFSLFDMGFGRALTKLVSERLGTGDTCDLNSLIWTALTLIFIFGVIGALIVVFGSEFILKNVLNVEQSLQKEGITAFRVLAIGLPVVVVTTAINGILQAYQKFAIITAVRVPLGVVTFGGPLLMVQFSESLIWATLSLVIARAIAFIGFFITTAATCNELKHITLPQKRHIYPLFSFGGWLTVSNVVGPVMVYLDRFLLGSVMTMTAVAYYVTPFEVLRRIQIIPNSMLNVLFPAFTTALNTDKKRLVEIYSQSSRILILLILPVLSATFLFAPEALNIWLGGDFREIATPVVQWLSIGWLINTVARMPFTVLQSAGRPDLTAKTHLSELVPYLIMLWLFTIQFGIAGTAAAWFIRVLFDAVVLNLLAWHKVPELKGAVFENFLMVASLLMVFAVLWLIEPLFIRMIVTIIISIASAIILWPVIKKMAPGLTAKFQKSI</sequence>
<dbReference type="CDD" id="cd13128">
    <property type="entry name" value="MATE_Wzx_like"/>
    <property type="match status" value="1"/>
</dbReference>
<dbReference type="EMBL" id="DPPF01000111">
    <property type="protein sequence ID" value="HCW93151.1"/>
    <property type="molecule type" value="Genomic_DNA"/>
</dbReference>
<keyword evidence="2" id="KW-1003">Cell membrane</keyword>
<name>A0A3D5QBD1_FLESI</name>
<dbReference type="PANTHER" id="PTHR30250">
    <property type="entry name" value="PST FAMILY PREDICTED COLANIC ACID TRANSPORTER"/>
    <property type="match status" value="1"/>
</dbReference>
<dbReference type="PANTHER" id="PTHR30250:SF26">
    <property type="entry name" value="PSMA PROTEIN"/>
    <property type="match status" value="1"/>
</dbReference>
<evidence type="ECO:0000256" key="4">
    <source>
        <dbReference type="ARBA" id="ARBA00022989"/>
    </source>
</evidence>
<dbReference type="InterPro" id="IPR050833">
    <property type="entry name" value="Poly_Biosynth_Transport"/>
</dbReference>
<keyword evidence="4 6" id="KW-1133">Transmembrane helix</keyword>
<feature type="transmembrane region" description="Helical" evidence="6">
    <location>
        <begin position="92"/>
        <end position="113"/>
    </location>
</feature>
<gene>
    <name evidence="7" type="ORF">DHM44_05670</name>
</gene>
<feature type="transmembrane region" description="Helical" evidence="6">
    <location>
        <begin position="438"/>
        <end position="458"/>
    </location>
</feature>
<feature type="transmembrane region" description="Helical" evidence="6">
    <location>
        <begin position="190"/>
        <end position="210"/>
    </location>
</feature>
<protein>
    <submittedName>
        <fullName evidence="7">Flippase</fullName>
    </submittedName>
</protein>
<proteinExistence type="predicted"/>
<evidence type="ECO:0000256" key="1">
    <source>
        <dbReference type="ARBA" id="ARBA00004651"/>
    </source>
</evidence>
<feature type="transmembrane region" description="Helical" evidence="6">
    <location>
        <begin position="465"/>
        <end position="483"/>
    </location>
</feature>
<evidence type="ECO:0000256" key="6">
    <source>
        <dbReference type="SAM" id="Phobius"/>
    </source>
</evidence>
<evidence type="ECO:0000256" key="3">
    <source>
        <dbReference type="ARBA" id="ARBA00022692"/>
    </source>
</evidence>
<reference evidence="7 8" key="1">
    <citation type="journal article" date="2018" name="Nat. Biotechnol.">
        <title>A standardized bacterial taxonomy based on genome phylogeny substantially revises the tree of life.</title>
        <authorList>
            <person name="Parks D.H."/>
            <person name="Chuvochina M."/>
            <person name="Waite D.W."/>
            <person name="Rinke C."/>
            <person name="Skarshewski A."/>
            <person name="Chaumeil P.A."/>
            <person name="Hugenholtz P."/>
        </authorList>
    </citation>
    <scope>NUCLEOTIDE SEQUENCE [LARGE SCALE GENOMIC DNA]</scope>
    <source>
        <strain evidence="7">UBA8672</strain>
    </source>
</reference>
<evidence type="ECO:0000256" key="2">
    <source>
        <dbReference type="ARBA" id="ARBA00022475"/>
    </source>
</evidence>
<dbReference type="Proteomes" id="UP000262325">
    <property type="component" value="Unassembled WGS sequence"/>
</dbReference>
<feature type="transmembrane region" description="Helical" evidence="6">
    <location>
        <begin position="230"/>
        <end position="253"/>
    </location>
</feature>
<keyword evidence="3 6" id="KW-0812">Transmembrane</keyword>